<name>A0AAV5W469_9BILA</name>
<comment type="caution">
    <text evidence="1">The sequence shown here is derived from an EMBL/GenBank/DDBJ whole genome shotgun (WGS) entry which is preliminary data.</text>
</comment>
<reference evidence="1" key="1">
    <citation type="submission" date="2023-10" db="EMBL/GenBank/DDBJ databases">
        <title>Genome assembly of Pristionchus species.</title>
        <authorList>
            <person name="Yoshida K."/>
            <person name="Sommer R.J."/>
        </authorList>
    </citation>
    <scope>NUCLEOTIDE SEQUENCE</scope>
    <source>
        <strain evidence="1">RS5133</strain>
    </source>
</reference>
<proteinExistence type="predicted"/>
<dbReference type="EMBL" id="BTSY01000005">
    <property type="protein sequence ID" value="GMT26570.1"/>
    <property type="molecule type" value="Genomic_DNA"/>
</dbReference>
<dbReference type="Proteomes" id="UP001432322">
    <property type="component" value="Unassembled WGS sequence"/>
</dbReference>
<protein>
    <submittedName>
        <fullName evidence="1">Uncharacterized protein</fullName>
    </submittedName>
</protein>
<evidence type="ECO:0000313" key="2">
    <source>
        <dbReference type="Proteomes" id="UP001432322"/>
    </source>
</evidence>
<sequence>LPKKTVLTIPVLTEGSTNEWTYILAGGEDIVFRYEIKSGNFYTSLRLPFPCICAHSLWEANFEVKMNFVDSNGITRKTFSKEVKLTRAKDKVALESLRVDTIDTVVAGNYLIQLEMENALKEMKGMHKNALRHDNFFSSGKADDDIVFTFGESPDGKPVSKHLLSLYSRHFRNLIYYG</sequence>
<dbReference type="AlphaFoldDB" id="A0AAV5W469"/>
<keyword evidence="2" id="KW-1185">Reference proteome</keyword>
<feature type="non-terminal residue" evidence="1">
    <location>
        <position position="1"/>
    </location>
</feature>
<feature type="non-terminal residue" evidence="1">
    <location>
        <position position="178"/>
    </location>
</feature>
<accession>A0AAV5W469</accession>
<evidence type="ECO:0000313" key="1">
    <source>
        <dbReference type="EMBL" id="GMT26570.1"/>
    </source>
</evidence>
<gene>
    <name evidence="1" type="ORF">PFISCL1PPCAC_17867</name>
</gene>
<organism evidence="1 2">
    <name type="scientific">Pristionchus fissidentatus</name>
    <dbReference type="NCBI Taxonomy" id="1538716"/>
    <lineage>
        <taxon>Eukaryota</taxon>
        <taxon>Metazoa</taxon>
        <taxon>Ecdysozoa</taxon>
        <taxon>Nematoda</taxon>
        <taxon>Chromadorea</taxon>
        <taxon>Rhabditida</taxon>
        <taxon>Rhabditina</taxon>
        <taxon>Diplogasteromorpha</taxon>
        <taxon>Diplogasteroidea</taxon>
        <taxon>Neodiplogasteridae</taxon>
        <taxon>Pristionchus</taxon>
    </lineage>
</organism>